<dbReference type="Proteomes" id="UP001637618">
    <property type="component" value="Unassembled WGS sequence"/>
</dbReference>
<proteinExistence type="predicted"/>
<accession>A0ACC7PBD8</accession>
<evidence type="ECO:0000313" key="1">
    <source>
        <dbReference type="EMBL" id="MFO2477699.1"/>
    </source>
</evidence>
<reference evidence="1" key="1">
    <citation type="submission" date="2022-11" db="EMBL/GenBank/DDBJ databases">
        <title>Draft genome sequences of strains of Pseudomonas imrae sp. nov.</title>
        <authorList>
            <person name="Salva Serra F."/>
            <person name="Nimje P."/>
            <person name="Moore E.R.B."/>
            <person name="Marathe N.P."/>
        </authorList>
    </citation>
    <scope>NUCLEOTIDE SEQUENCE</scope>
    <source>
        <strain evidence="1">15FMM2</strain>
    </source>
</reference>
<sequence>MANGYSDQEPSVARVSVVIPCYCCKSTIRRALESVYLQSLRPAEVILIDDSSPDDTLSFLYELAAEYSKGWIKVGSLAVNSGPGTARNKGWDMATQRYVAFLDSDDSWHHNKIELQYDWMERNPEAVLTGQKGLMIDVASSEVRTLYGHGDVKFTEVIKKRLLISNHFSTPSIMLRRELTFRFPESKRFCEDYELWCELCCSGLKCYSMDQPLTFCHKPLYGAAGLSSHLWKMEKGELGVYSAMREKRKIGRVHSCALKAWSLVRYVRRALKIRYSSGPQ</sequence>
<organism evidence="1 2">
    <name type="scientific">Pseudomonas imrae</name>
    <dbReference type="NCBI Taxonomy" id="2992837"/>
    <lineage>
        <taxon>Bacteria</taxon>
        <taxon>Pseudomonadati</taxon>
        <taxon>Pseudomonadota</taxon>
        <taxon>Gammaproteobacteria</taxon>
        <taxon>Pseudomonadales</taxon>
        <taxon>Pseudomonadaceae</taxon>
        <taxon>Pseudomonas</taxon>
    </lineage>
</organism>
<dbReference type="EMBL" id="JAPEQY010000006">
    <property type="protein sequence ID" value="MFO2477699.1"/>
    <property type="molecule type" value="Genomic_DNA"/>
</dbReference>
<protein>
    <submittedName>
        <fullName evidence="1">Glycosyltransferase</fullName>
    </submittedName>
</protein>
<keyword evidence="2" id="KW-1185">Reference proteome</keyword>
<evidence type="ECO:0000313" key="2">
    <source>
        <dbReference type="Proteomes" id="UP001637618"/>
    </source>
</evidence>
<comment type="caution">
    <text evidence="1">The sequence shown here is derived from an EMBL/GenBank/DDBJ whole genome shotgun (WGS) entry which is preliminary data.</text>
</comment>
<gene>
    <name evidence="1" type="ORF">OOJ96_09810</name>
</gene>
<name>A0ACC7PBD8_9PSED</name>